<comment type="caution">
    <text evidence="2">The sequence shown here is derived from an EMBL/GenBank/DDBJ whole genome shotgun (WGS) entry which is preliminary data.</text>
</comment>
<keyword evidence="3" id="KW-1185">Reference proteome</keyword>
<dbReference type="InterPro" id="IPR001138">
    <property type="entry name" value="Zn2Cys6_DnaBD"/>
</dbReference>
<protein>
    <submittedName>
        <fullName evidence="2">43769_t:CDS:1</fullName>
    </submittedName>
</protein>
<dbReference type="CDD" id="cd00067">
    <property type="entry name" value="GAL4"/>
    <property type="match status" value="1"/>
</dbReference>
<feature type="domain" description="Zn(2)-C6 fungal-type" evidence="1">
    <location>
        <begin position="11"/>
        <end position="40"/>
    </location>
</feature>
<evidence type="ECO:0000313" key="3">
    <source>
        <dbReference type="Proteomes" id="UP000789901"/>
    </source>
</evidence>
<gene>
    <name evidence="2" type="ORF">GMARGA_LOCUS13398</name>
</gene>
<dbReference type="Gene3D" id="4.10.240.10">
    <property type="entry name" value="Zn(2)-C6 fungal-type DNA-binding domain"/>
    <property type="match status" value="1"/>
</dbReference>
<dbReference type="SUPFAM" id="SSF57701">
    <property type="entry name" value="Zn2/Cys6 DNA-binding domain"/>
    <property type="match status" value="1"/>
</dbReference>
<dbReference type="SMART" id="SM00066">
    <property type="entry name" value="GAL4"/>
    <property type="match status" value="1"/>
</dbReference>
<reference evidence="2 3" key="1">
    <citation type="submission" date="2021-06" db="EMBL/GenBank/DDBJ databases">
        <authorList>
            <person name="Kallberg Y."/>
            <person name="Tangrot J."/>
            <person name="Rosling A."/>
        </authorList>
    </citation>
    <scope>NUCLEOTIDE SEQUENCE [LARGE SCALE GENOMIC DNA]</scope>
    <source>
        <strain evidence="2 3">120-4 pot B 10/14</strain>
    </source>
</reference>
<dbReference type="Proteomes" id="UP000789901">
    <property type="component" value="Unassembled WGS sequence"/>
</dbReference>
<proteinExistence type="predicted"/>
<dbReference type="PROSITE" id="PS50048">
    <property type="entry name" value="ZN2_CY6_FUNGAL_2"/>
    <property type="match status" value="1"/>
</dbReference>
<dbReference type="InterPro" id="IPR036864">
    <property type="entry name" value="Zn2-C6_fun-type_DNA-bd_sf"/>
</dbReference>
<sequence>MREFMQYERIACTNCQQKHAKCSGGATCERCILRNLECTFIDSGKKRGPKTNGKNPGQVYVLNSYENDFDRTFVLSSIILNAMQEHKLILTSPSGHLQQQSDIIDEFTHFNEEQNIHAFQEVSPFSYQARTDAGYIMQNNNLVDNMYNNNEIFFLYNNLFFDNNYMLSFRN</sequence>
<dbReference type="EMBL" id="CAJVQB010008485">
    <property type="protein sequence ID" value="CAG8719502.1"/>
    <property type="molecule type" value="Genomic_DNA"/>
</dbReference>
<accession>A0ABN7V283</accession>
<organism evidence="2 3">
    <name type="scientific">Gigaspora margarita</name>
    <dbReference type="NCBI Taxonomy" id="4874"/>
    <lineage>
        <taxon>Eukaryota</taxon>
        <taxon>Fungi</taxon>
        <taxon>Fungi incertae sedis</taxon>
        <taxon>Mucoromycota</taxon>
        <taxon>Glomeromycotina</taxon>
        <taxon>Glomeromycetes</taxon>
        <taxon>Diversisporales</taxon>
        <taxon>Gigasporaceae</taxon>
        <taxon>Gigaspora</taxon>
    </lineage>
</organism>
<dbReference type="Pfam" id="PF00172">
    <property type="entry name" value="Zn_clus"/>
    <property type="match status" value="1"/>
</dbReference>
<name>A0ABN7V283_GIGMA</name>
<evidence type="ECO:0000313" key="2">
    <source>
        <dbReference type="EMBL" id="CAG8719502.1"/>
    </source>
</evidence>
<evidence type="ECO:0000259" key="1">
    <source>
        <dbReference type="PROSITE" id="PS50048"/>
    </source>
</evidence>